<reference evidence="1 2" key="1">
    <citation type="submission" date="2018-06" db="EMBL/GenBank/DDBJ databases">
        <authorList>
            <person name="Moussa A."/>
            <person name="Couoh J.M."/>
            <person name="Harbem L."/>
            <person name="Okocha J.C."/>
            <person name="Taylor D."/>
            <person name="Teutsch A.B."/>
            <person name="Smith B.R."/>
            <person name="Suri N."/>
            <person name="Layton S.R."/>
            <person name="Kim T."/>
            <person name="Hughes L.E."/>
            <person name="Garlena R.A."/>
            <person name="Russell D.A."/>
            <person name="Pope W.H."/>
            <person name="Jacobs-Sera D."/>
            <person name="Hatfull G.F."/>
        </authorList>
    </citation>
    <scope>NUCLEOTIDE SEQUENCE [LARGE SCALE GENOMIC DNA]</scope>
</reference>
<name>A0A345GTJ1_9CAUD</name>
<protein>
    <submittedName>
        <fullName evidence="1">Uncharacterized protein</fullName>
    </submittedName>
</protein>
<keyword evidence="2" id="KW-1185">Reference proteome</keyword>
<gene>
    <name evidence="1" type="primary">177</name>
    <name evidence="1" type="ORF">SEA_ANNADREAMY_177</name>
</gene>
<sequence length="65" mass="7210">MEEIVSYSFAVDIYKTESGTYAYGVFQELESETEDDLQLLETGEADTLAEAADMASKSIRTLFSV</sequence>
<accession>A0A345GTJ1</accession>
<proteinExistence type="predicted"/>
<organism evidence="1 2">
    <name type="scientific">Streptomyces phage Annadreamy</name>
    <dbReference type="NCBI Taxonomy" id="2250335"/>
    <lineage>
        <taxon>Viruses</taxon>
        <taxon>Duplodnaviria</taxon>
        <taxon>Heunggongvirae</taxon>
        <taxon>Uroviricota</taxon>
        <taxon>Caudoviricetes</taxon>
        <taxon>Stanwilliamsviridae</taxon>
        <taxon>Loccivirinae</taxon>
        <taxon>Annadreamyvirus</taxon>
        <taxon>Annadreamyvirus annadreamy</taxon>
    </lineage>
</organism>
<dbReference type="EMBL" id="MH536811">
    <property type="protein sequence ID" value="AXG66263.1"/>
    <property type="molecule type" value="Genomic_DNA"/>
</dbReference>
<dbReference type="KEGG" id="vg:55609319"/>
<evidence type="ECO:0000313" key="1">
    <source>
        <dbReference type="EMBL" id="AXG66263.1"/>
    </source>
</evidence>
<dbReference type="Proteomes" id="UP000259354">
    <property type="component" value="Segment"/>
</dbReference>
<evidence type="ECO:0000313" key="2">
    <source>
        <dbReference type="Proteomes" id="UP000259354"/>
    </source>
</evidence>
<dbReference type="GeneID" id="55609319"/>
<dbReference type="RefSeq" id="YP_009839112.1">
    <property type="nucleotide sequence ID" value="NC_048719.1"/>
</dbReference>